<feature type="transmembrane region" description="Helical" evidence="2">
    <location>
        <begin position="295"/>
        <end position="321"/>
    </location>
</feature>
<proteinExistence type="predicted"/>
<dbReference type="AlphaFoldDB" id="Q95Q52"/>
<dbReference type="FunCoup" id="Q95Q52">
    <property type="interactions" value="1"/>
</dbReference>
<dbReference type="EMBL" id="BX284606">
    <property type="protein sequence ID" value="CCD62873.1"/>
    <property type="molecule type" value="Genomic_DNA"/>
</dbReference>
<feature type="signal peptide" evidence="3">
    <location>
        <begin position="1"/>
        <end position="18"/>
    </location>
</feature>
<organism evidence="4 5">
    <name type="scientific">Caenorhabditis elegans</name>
    <dbReference type="NCBI Taxonomy" id="6239"/>
    <lineage>
        <taxon>Eukaryota</taxon>
        <taxon>Metazoa</taxon>
        <taxon>Ecdysozoa</taxon>
        <taxon>Nematoda</taxon>
        <taxon>Chromadorea</taxon>
        <taxon>Rhabditida</taxon>
        <taxon>Rhabditina</taxon>
        <taxon>Rhabditomorpha</taxon>
        <taxon>Rhabditoidea</taxon>
        <taxon>Rhabditidae</taxon>
        <taxon>Peloderinae</taxon>
        <taxon>Caenorhabditis</taxon>
    </lineage>
</organism>
<feature type="compositionally biased region" description="Basic residues" evidence="1">
    <location>
        <begin position="410"/>
        <end position="423"/>
    </location>
</feature>
<keyword evidence="2" id="KW-0472">Membrane</keyword>
<dbReference type="WormBase" id="F55A4.10">
    <property type="protein sequence ID" value="CE35556"/>
    <property type="gene ID" value="WBGene00018861"/>
    <property type="gene designation" value="cutl-21"/>
</dbReference>
<feature type="compositionally biased region" description="Polar residues" evidence="1">
    <location>
        <begin position="185"/>
        <end position="216"/>
    </location>
</feature>
<sequence>MRSIILIILVCSISFCSGQVIIAKNTQVTPRCGSQLISIEVNFDPTQLPGGKFTDWIIVGVSGRPECRLRGNGETKYIIEIAVFNDPCLTQIPARNVFQNRIRIGKNPVVILEEDQSVTVKCIYGLPTVETMTLPIINSNFNIDNFGHPEAEIRTTSSNSSDLSSSISQSRASLSVDESTKESMHQSFENSESIDSNQRATQVRDSSNFGGTPNLLPTQGFNSEQFAATTLRNGQNMNGNWEANRNTNAPNNFQVETGNDEAINGNSMGSVPGMGNSFNNFDTLNTGQSSKKRSFSMIFITAVILIVLVFLALLGFCLMFLRRKLASRNRRLLVDRVSDRTWPANTSNDEYGTTSPPPVAAKPKHFDNRLESHNTSVGRHLFRSPAARNFPDLSIVIKSDSTNENDKTSGRRRPSVKISKKKTPAPNANLPLKSNLEEFVSKTYALGEYNNLASPAYAYTSEIHDEREVDVGNDVRYEKPYEKRSASKPRAPRVEDGAVSSFRSITEIVHAAETATTSQDQKGNGDSSEMQNILMDCVLSIRGFGYRKLTEQEIIRWKNLIQQDSHIRELLVSSKSSAEIENIFEHEEYKNMFTSSKWHEIALCVHRALTNSLDRSNSRSELQLFVGNVHTDW</sequence>
<dbReference type="STRING" id="6239.F55A4.10.1"/>
<evidence type="ECO:0000313" key="5">
    <source>
        <dbReference type="Proteomes" id="UP000001940"/>
    </source>
</evidence>
<dbReference type="eggNOG" id="ENOG502S5JP">
    <property type="taxonomic scope" value="Eukaryota"/>
</dbReference>
<dbReference type="RefSeq" id="NP_508192.2">
    <property type="nucleotide sequence ID" value="NM_075791.7"/>
</dbReference>
<name>Q95Q52_CAEEL</name>
<dbReference type="Bgee" id="WBGene00018861">
    <property type="expression patterns" value="Expressed in embryo and 3 other cell types or tissues"/>
</dbReference>
<dbReference type="UCSC" id="F55A4.10">
    <property type="organism name" value="c. elegans"/>
</dbReference>
<feature type="region of interest" description="Disordered" evidence="1">
    <location>
        <begin position="401"/>
        <end position="430"/>
    </location>
</feature>
<keyword evidence="3" id="KW-0732">Signal</keyword>
<dbReference type="PIR" id="T28794">
    <property type="entry name" value="T28794"/>
</dbReference>
<accession>Q95Q52</accession>
<evidence type="ECO:0000256" key="1">
    <source>
        <dbReference type="SAM" id="MobiDB-lite"/>
    </source>
</evidence>
<dbReference type="CTD" id="180453"/>
<protein>
    <submittedName>
        <fullName evidence="4">ZP domain-containing protein</fullName>
    </submittedName>
</protein>
<keyword evidence="2" id="KW-0812">Transmembrane</keyword>
<feature type="chain" id="PRO_5004323847" evidence="3">
    <location>
        <begin position="19"/>
        <end position="633"/>
    </location>
</feature>
<evidence type="ECO:0000313" key="4">
    <source>
        <dbReference type="EMBL" id="CCD62873.1"/>
    </source>
</evidence>
<feature type="region of interest" description="Disordered" evidence="1">
    <location>
        <begin position="152"/>
        <end position="216"/>
    </location>
</feature>
<dbReference type="OMA" id="AYTSEIH"/>
<evidence type="ECO:0000256" key="3">
    <source>
        <dbReference type="SAM" id="SignalP"/>
    </source>
</evidence>
<dbReference type="AGR" id="WB:WBGene00018861"/>
<dbReference type="HOGENOM" id="CLU_432270_0_0_1"/>
<evidence type="ECO:0000313" key="6">
    <source>
        <dbReference type="WormBase" id="F55A4.10"/>
    </source>
</evidence>
<dbReference type="InParanoid" id="Q95Q52"/>
<evidence type="ECO:0000256" key="2">
    <source>
        <dbReference type="SAM" id="Phobius"/>
    </source>
</evidence>
<reference evidence="4 5" key="1">
    <citation type="journal article" date="1998" name="Science">
        <title>Genome sequence of the nematode C. elegans: a platform for investigating biology.</title>
        <authorList>
            <consortium name="The C. elegans sequencing consortium"/>
            <person name="Sulson J.E."/>
            <person name="Waterston R."/>
        </authorList>
    </citation>
    <scope>NUCLEOTIDE SEQUENCE [LARGE SCALE GENOMIC DNA]</scope>
    <source>
        <strain evidence="4 5">Bristol N2</strain>
    </source>
</reference>
<gene>
    <name evidence="4 6" type="primary">cutl-21</name>
    <name evidence="4" type="ORF">CELE_F55A4.10</name>
    <name evidence="6" type="ORF">F55A4.10</name>
</gene>
<feature type="compositionally biased region" description="Low complexity" evidence="1">
    <location>
        <begin position="157"/>
        <end position="175"/>
    </location>
</feature>
<dbReference type="PaxDb" id="6239-F55A4.10"/>
<keyword evidence="2" id="KW-1133">Transmembrane helix</keyword>
<dbReference type="SMR" id="Q95Q52"/>
<dbReference type="GeneID" id="180453"/>
<dbReference type="OrthoDB" id="5810112at2759"/>
<dbReference type="Proteomes" id="UP000001940">
    <property type="component" value="Chromosome X"/>
</dbReference>
<keyword evidence="5" id="KW-1185">Reference proteome</keyword>
<dbReference type="KEGG" id="cel:CELE_F55A4.10"/>